<dbReference type="Gene3D" id="1.10.1370.10">
    <property type="entry name" value="Neurolysin, domain 3"/>
    <property type="match status" value="2"/>
</dbReference>
<dbReference type="RefSeq" id="XP_062689740.1">
    <property type="nucleotide sequence ID" value="XM_062839144.1"/>
</dbReference>
<dbReference type="Gene3D" id="1.20.1050.40">
    <property type="entry name" value="Endopeptidase. Chain P, domain 1"/>
    <property type="match status" value="1"/>
</dbReference>
<evidence type="ECO:0000259" key="8">
    <source>
        <dbReference type="Pfam" id="PF01432"/>
    </source>
</evidence>
<dbReference type="GeneID" id="87876766"/>
<feature type="domain" description="Peptidase M3A/M3B catalytic" evidence="8">
    <location>
        <begin position="223"/>
        <end position="475"/>
    </location>
</feature>
<keyword evidence="4 7" id="KW-0378">Hydrolase</keyword>
<organism evidence="9 10">
    <name type="scientific">Neurospora hispaniola</name>
    <dbReference type="NCBI Taxonomy" id="588809"/>
    <lineage>
        <taxon>Eukaryota</taxon>
        <taxon>Fungi</taxon>
        <taxon>Dikarya</taxon>
        <taxon>Ascomycota</taxon>
        <taxon>Pezizomycotina</taxon>
        <taxon>Sordariomycetes</taxon>
        <taxon>Sordariomycetidae</taxon>
        <taxon>Sordariales</taxon>
        <taxon>Sordariaceae</taxon>
        <taxon>Neurospora</taxon>
    </lineage>
</organism>
<reference evidence="9 10" key="1">
    <citation type="journal article" date="2023" name="Mol. Phylogenet. Evol.">
        <title>Genome-scale phylogeny and comparative genomics of the fungal order Sordariales.</title>
        <authorList>
            <person name="Hensen N."/>
            <person name="Bonometti L."/>
            <person name="Westerberg I."/>
            <person name="Brannstrom I.O."/>
            <person name="Guillou S."/>
            <person name="Cros-Aarteil S."/>
            <person name="Calhoun S."/>
            <person name="Haridas S."/>
            <person name="Kuo A."/>
            <person name="Mondo S."/>
            <person name="Pangilinan J."/>
            <person name="Riley R."/>
            <person name="LaButti K."/>
            <person name="Andreopoulos B."/>
            <person name="Lipzen A."/>
            <person name="Chen C."/>
            <person name="Yan M."/>
            <person name="Daum C."/>
            <person name="Ng V."/>
            <person name="Clum A."/>
            <person name="Steindorff A."/>
            <person name="Ohm R.A."/>
            <person name="Martin F."/>
            <person name="Silar P."/>
            <person name="Natvig D.O."/>
            <person name="Lalanne C."/>
            <person name="Gautier V."/>
            <person name="Ament-Velasquez S.L."/>
            <person name="Kruys A."/>
            <person name="Hutchinson M.I."/>
            <person name="Powell A.J."/>
            <person name="Barry K."/>
            <person name="Miller A.N."/>
            <person name="Grigoriev I.V."/>
            <person name="Debuchy R."/>
            <person name="Gladieux P."/>
            <person name="Hiltunen Thoren M."/>
            <person name="Johannesson H."/>
        </authorList>
    </citation>
    <scope>NUCLEOTIDE SEQUENCE [LARGE SCALE GENOMIC DNA]</scope>
    <source>
        <strain evidence="9 10">FGSC 10403</strain>
    </source>
</reference>
<keyword evidence="3 7" id="KW-0479">Metal-binding</keyword>
<keyword evidence="6 7" id="KW-0482">Metalloprotease</keyword>
<evidence type="ECO:0000256" key="7">
    <source>
        <dbReference type="RuleBase" id="RU003435"/>
    </source>
</evidence>
<dbReference type="EMBL" id="JAULSX010000007">
    <property type="protein sequence ID" value="KAK3487613.1"/>
    <property type="molecule type" value="Genomic_DNA"/>
</dbReference>
<dbReference type="GO" id="GO:0005758">
    <property type="term" value="C:mitochondrial intermembrane space"/>
    <property type="evidence" value="ECO:0007669"/>
    <property type="project" value="TreeGrafter"/>
</dbReference>
<dbReference type="GO" id="GO:0006508">
    <property type="term" value="P:proteolysis"/>
    <property type="evidence" value="ECO:0007669"/>
    <property type="project" value="UniProtKB-KW"/>
</dbReference>
<dbReference type="Gene3D" id="3.40.390.10">
    <property type="entry name" value="Collagenase (Catalytic Domain)"/>
    <property type="match status" value="2"/>
</dbReference>
<comment type="similarity">
    <text evidence="1 7">Belongs to the peptidase M3 family.</text>
</comment>
<dbReference type="GO" id="GO:0006518">
    <property type="term" value="P:peptide metabolic process"/>
    <property type="evidence" value="ECO:0007669"/>
    <property type="project" value="TreeGrafter"/>
</dbReference>
<comment type="cofactor">
    <cofactor evidence="7">
        <name>Zn(2+)</name>
        <dbReference type="ChEBI" id="CHEBI:29105"/>
    </cofactor>
    <text evidence="7">Binds 1 zinc ion.</text>
</comment>
<proteinExistence type="inferred from homology"/>
<accession>A0AAJ0I1K4</accession>
<keyword evidence="10" id="KW-1185">Reference proteome</keyword>
<dbReference type="FunFam" id="3.40.390.10:FF:000074">
    <property type="entry name" value="Metalloprotease"/>
    <property type="match status" value="1"/>
</dbReference>
<dbReference type="CDD" id="cd06455">
    <property type="entry name" value="M3A_TOP"/>
    <property type="match status" value="1"/>
</dbReference>
<evidence type="ECO:0000256" key="4">
    <source>
        <dbReference type="ARBA" id="ARBA00022801"/>
    </source>
</evidence>
<keyword evidence="2 7" id="KW-0645">Protease</keyword>
<sequence length="684" mass="78821">MTGMYDNPPQPPWLGNHTPESVTAAFEAWADKHRAALNAIVANVNLSDPQTVTFENVMRPQLEFENQKFSHNLRFYQHVSENSDLRETTRKMAKWYDNIWTDMNMREDVFRAREVLYNRSGLAASRKQNPARYITEDIAKNAGFEDAESAIALEEEWKEAIRLGLGLPEFKNHHASDKGCNWFAPAELDGMDNDIIDQLAKGTGEKEGWLKVTFDPSHYDIFLRDVKNSEARKRMWIAMESKCPENVPLFKEAMLLRDEAARLLGYPDHATLWIESRMAKTPRAVNNLLNDLRTRLAPLATKELNQLLQAKKKDCETRNLPFDGSFYYWDWAFYASKISKQEHDLDNKKVAEYFPIDSAITGMLCLFGGLFGIVFVRLAAEDLERISPTGVSKDVMYHRDTIMFSVWNDESEGNDFLGYLYIDAHPREGKYRHVANFPLELGHQRTDGTRFYPSTAIVCNFPAPTKDKPSLLNHEHRDFVEAPSQMLEHWTWRVEYIKRISKHHLTGEQMSDDMAERIAASRHFLQALRNLRQLSSAMFDMEVHSPKSRAALENIDFTKRYNELRNELTGMKGPEAIGEPIYHWSNTYSYDMFYYAFAKDPMDKSQGHRFRHTVLEKGASQDEMLILEQFLGRKPTTDAFCMELGLVESMEEPLLKGSSIAGRDPVIEEGASSEEDPAIEHHPF</sequence>
<evidence type="ECO:0000256" key="6">
    <source>
        <dbReference type="ARBA" id="ARBA00023049"/>
    </source>
</evidence>
<dbReference type="Proteomes" id="UP001285908">
    <property type="component" value="Unassembled WGS sequence"/>
</dbReference>
<dbReference type="InterPro" id="IPR024080">
    <property type="entry name" value="Neurolysin/TOP_N"/>
</dbReference>
<name>A0AAJ0I1K4_9PEZI</name>
<dbReference type="InterPro" id="IPR001567">
    <property type="entry name" value="Pept_M3A_M3B_dom"/>
</dbReference>
<dbReference type="PANTHER" id="PTHR11804:SF84">
    <property type="entry name" value="SACCHAROLYSIN"/>
    <property type="match status" value="1"/>
</dbReference>
<comment type="caution">
    <text evidence="9">The sequence shown here is derived from an EMBL/GenBank/DDBJ whole genome shotgun (WGS) entry which is preliminary data.</text>
</comment>
<dbReference type="InterPro" id="IPR045090">
    <property type="entry name" value="Pept_M3A_M3B"/>
</dbReference>
<evidence type="ECO:0000313" key="10">
    <source>
        <dbReference type="Proteomes" id="UP001285908"/>
    </source>
</evidence>
<dbReference type="AlphaFoldDB" id="A0AAJ0I1K4"/>
<evidence type="ECO:0000256" key="5">
    <source>
        <dbReference type="ARBA" id="ARBA00022833"/>
    </source>
</evidence>
<evidence type="ECO:0000256" key="3">
    <source>
        <dbReference type="ARBA" id="ARBA00022723"/>
    </source>
</evidence>
<dbReference type="Pfam" id="PF01432">
    <property type="entry name" value="Peptidase_M3"/>
    <property type="match status" value="2"/>
</dbReference>
<gene>
    <name evidence="9" type="ORF">B0T23DRAFT_406892</name>
</gene>
<dbReference type="PANTHER" id="PTHR11804">
    <property type="entry name" value="PROTEASE M3 THIMET OLIGOPEPTIDASE-RELATED"/>
    <property type="match status" value="1"/>
</dbReference>
<dbReference type="GO" id="GO:0046872">
    <property type="term" value="F:metal ion binding"/>
    <property type="evidence" value="ECO:0007669"/>
    <property type="project" value="UniProtKB-UniRule"/>
</dbReference>
<feature type="domain" description="Peptidase M3A/M3B catalytic" evidence="8">
    <location>
        <begin position="477"/>
        <end position="645"/>
    </location>
</feature>
<protein>
    <recommendedName>
        <fullName evidence="8">Peptidase M3A/M3B catalytic domain-containing protein</fullName>
    </recommendedName>
</protein>
<keyword evidence="5 7" id="KW-0862">Zinc</keyword>
<evidence type="ECO:0000256" key="2">
    <source>
        <dbReference type="ARBA" id="ARBA00022670"/>
    </source>
</evidence>
<dbReference type="SUPFAM" id="SSF55486">
    <property type="entry name" value="Metalloproteases ('zincins'), catalytic domain"/>
    <property type="match status" value="1"/>
</dbReference>
<evidence type="ECO:0000313" key="9">
    <source>
        <dbReference type="EMBL" id="KAK3487613.1"/>
    </source>
</evidence>
<dbReference type="InterPro" id="IPR024077">
    <property type="entry name" value="Neurolysin/TOP_dom2"/>
</dbReference>
<evidence type="ECO:0000256" key="1">
    <source>
        <dbReference type="ARBA" id="ARBA00006040"/>
    </source>
</evidence>
<dbReference type="InterPro" id="IPR024079">
    <property type="entry name" value="MetalloPept_cat_dom_sf"/>
</dbReference>
<dbReference type="GO" id="GO:0004222">
    <property type="term" value="F:metalloendopeptidase activity"/>
    <property type="evidence" value="ECO:0007669"/>
    <property type="project" value="InterPro"/>
</dbReference>